<comment type="similarity">
    <text evidence="6">Belongs to the ABC-4 integral membrane protein family.</text>
</comment>
<keyword evidence="3 7" id="KW-0812">Transmembrane</keyword>
<evidence type="ECO:0000256" key="2">
    <source>
        <dbReference type="ARBA" id="ARBA00022475"/>
    </source>
</evidence>
<protein>
    <submittedName>
        <fullName evidence="10">ABC transporter permease</fullName>
    </submittedName>
</protein>
<dbReference type="AlphaFoldDB" id="A0A0A2MIE9"/>
<evidence type="ECO:0000256" key="7">
    <source>
        <dbReference type="SAM" id="Phobius"/>
    </source>
</evidence>
<dbReference type="PANTHER" id="PTHR30572">
    <property type="entry name" value="MEMBRANE COMPONENT OF TRANSPORTER-RELATED"/>
    <property type="match status" value="1"/>
</dbReference>
<evidence type="ECO:0000259" key="8">
    <source>
        <dbReference type="Pfam" id="PF02687"/>
    </source>
</evidence>
<proteinExistence type="inferred from homology"/>
<dbReference type="RefSeq" id="WP_026990227.1">
    <property type="nucleotide sequence ID" value="NZ_AUGP01000017.1"/>
</dbReference>
<organism evidence="10 11">
    <name type="scientific">Flavobacterium subsaxonicum WB 4.1-42 = DSM 21790</name>
    <dbReference type="NCBI Taxonomy" id="1121898"/>
    <lineage>
        <taxon>Bacteria</taxon>
        <taxon>Pseudomonadati</taxon>
        <taxon>Bacteroidota</taxon>
        <taxon>Flavobacteriia</taxon>
        <taxon>Flavobacteriales</taxon>
        <taxon>Flavobacteriaceae</taxon>
        <taxon>Flavobacterium</taxon>
    </lineage>
</organism>
<feature type="transmembrane region" description="Helical" evidence="7">
    <location>
        <begin position="335"/>
        <end position="368"/>
    </location>
</feature>
<dbReference type="InterPro" id="IPR003838">
    <property type="entry name" value="ABC3_permease_C"/>
</dbReference>
<comment type="subcellular location">
    <subcellularLocation>
        <location evidence="1">Cell membrane</location>
        <topology evidence="1">Multi-pass membrane protein</topology>
    </subcellularLocation>
</comment>
<dbReference type="InterPro" id="IPR025857">
    <property type="entry name" value="MacB_PCD"/>
</dbReference>
<dbReference type="Pfam" id="PF02687">
    <property type="entry name" value="FtsX"/>
    <property type="match status" value="1"/>
</dbReference>
<feature type="transmembrane region" description="Helical" evidence="7">
    <location>
        <begin position="374"/>
        <end position="393"/>
    </location>
</feature>
<feature type="transmembrane region" description="Helical" evidence="7">
    <location>
        <begin position="21"/>
        <end position="47"/>
    </location>
</feature>
<dbReference type="GO" id="GO:0005886">
    <property type="term" value="C:plasma membrane"/>
    <property type="evidence" value="ECO:0007669"/>
    <property type="project" value="UniProtKB-SubCell"/>
</dbReference>
<dbReference type="InterPro" id="IPR050250">
    <property type="entry name" value="Macrolide_Exporter_MacB"/>
</dbReference>
<gene>
    <name evidence="10" type="ORF">Q766_13270</name>
</gene>
<dbReference type="EMBL" id="JRLY01000010">
    <property type="protein sequence ID" value="KGO92422.1"/>
    <property type="molecule type" value="Genomic_DNA"/>
</dbReference>
<dbReference type="PANTHER" id="PTHR30572:SF4">
    <property type="entry name" value="ABC TRANSPORTER PERMEASE YTRF"/>
    <property type="match status" value="1"/>
</dbReference>
<evidence type="ECO:0000313" key="10">
    <source>
        <dbReference type="EMBL" id="KGO92422.1"/>
    </source>
</evidence>
<evidence type="ECO:0000313" key="11">
    <source>
        <dbReference type="Proteomes" id="UP000030111"/>
    </source>
</evidence>
<dbReference type="Pfam" id="PF12704">
    <property type="entry name" value="MacB_PCD"/>
    <property type="match status" value="1"/>
</dbReference>
<keyword evidence="11" id="KW-1185">Reference proteome</keyword>
<feature type="transmembrane region" description="Helical" evidence="7">
    <location>
        <begin position="290"/>
        <end position="315"/>
    </location>
</feature>
<name>A0A0A2MIE9_9FLAO</name>
<evidence type="ECO:0000256" key="3">
    <source>
        <dbReference type="ARBA" id="ARBA00022692"/>
    </source>
</evidence>
<evidence type="ECO:0000256" key="4">
    <source>
        <dbReference type="ARBA" id="ARBA00022989"/>
    </source>
</evidence>
<dbReference type="STRING" id="1121898.GCA_000422725_01338"/>
<evidence type="ECO:0000256" key="1">
    <source>
        <dbReference type="ARBA" id="ARBA00004651"/>
    </source>
</evidence>
<evidence type="ECO:0000256" key="6">
    <source>
        <dbReference type="ARBA" id="ARBA00038076"/>
    </source>
</evidence>
<keyword evidence="4 7" id="KW-1133">Transmembrane helix</keyword>
<accession>A0A0A2MIE9</accession>
<evidence type="ECO:0000256" key="5">
    <source>
        <dbReference type="ARBA" id="ARBA00023136"/>
    </source>
</evidence>
<dbReference type="GO" id="GO:0022857">
    <property type="term" value="F:transmembrane transporter activity"/>
    <property type="evidence" value="ECO:0007669"/>
    <property type="project" value="TreeGrafter"/>
</dbReference>
<keyword evidence="2" id="KW-1003">Cell membrane</keyword>
<comment type="caution">
    <text evidence="10">The sequence shown here is derived from an EMBL/GenBank/DDBJ whole genome shotgun (WGS) entry which is preliminary data.</text>
</comment>
<feature type="domain" description="ABC3 transporter permease C-terminal" evidence="8">
    <location>
        <begin position="294"/>
        <end position="406"/>
    </location>
</feature>
<reference evidence="10 11" key="1">
    <citation type="submission" date="2013-09" db="EMBL/GenBank/DDBJ databases">
        <authorList>
            <person name="Zeng Z."/>
            <person name="Chen C."/>
        </authorList>
    </citation>
    <scope>NUCLEOTIDE SEQUENCE [LARGE SCALE GENOMIC DNA]</scope>
    <source>
        <strain evidence="10 11">WB 4.1-42</strain>
    </source>
</reference>
<feature type="domain" description="MacB-like periplasmic core" evidence="9">
    <location>
        <begin position="23"/>
        <end position="241"/>
    </location>
</feature>
<dbReference type="Proteomes" id="UP000030111">
    <property type="component" value="Unassembled WGS sequence"/>
</dbReference>
<evidence type="ECO:0000259" key="9">
    <source>
        <dbReference type="Pfam" id="PF12704"/>
    </source>
</evidence>
<keyword evidence="5 7" id="KW-0472">Membrane</keyword>
<dbReference type="OrthoDB" id="9770036at2"/>
<sequence>MFKLFRENTRIAFSSIRSQMLRTILTVIIIGLGIFALVGILAAVAFLEGTVTSNFAGMGANAFSISRYDFSEQVGRQNNADTRVNPVISYPQAQQFQQKYNFPGAETSLSFTAAGNAEVKFNDKKTDPEVTVLGADQYYLPNSGLETVKGRNFTSFDIINNNYVCVIGSDFEKGILKDVDPIGQTLSIRGARFKIVGVLKARGSTFGNRQDLNLMIPIQLARSLFSAPNIDYSIKVSIANSDFLDGAVDEAILTMRRVRKLSPTVSENFGIERSDELLESLRSETDTLNVAAWVIGIITVFGSSIALMNIMLVSVTERTREIGVRKSLGAKKSTIAMQFFTETLIISFIGGALGIFLGIMVGVILSAVSGSEFFTPWVAVFAALITIMIVTLFSGSYPAVKAAALDPVEALRYE</sequence>
<dbReference type="eggNOG" id="COG0577">
    <property type="taxonomic scope" value="Bacteria"/>
</dbReference>